<keyword evidence="1" id="KW-1133">Transmembrane helix</keyword>
<reference evidence="3 4" key="1">
    <citation type="submission" date="2024-05" db="EMBL/GenBank/DDBJ databases">
        <title>Haplotype-resolved chromosome-level genome assembly of Huyou (Citrus changshanensis).</title>
        <authorList>
            <person name="Miao C."/>
            <person name="Chen W."/>
            <person name="Wu Y."/>
            <person name="Wang L."/>
            <person name="Zhao S."/>
            <person name="Grierson D."/>
            <person name="Xu C."/>
            <person name="Chen K."/>
        </authorList>
    </citation>
    <scope>NUCLEOTIDE SEQUENCE [LARGE SCALE GENOMIC DNA]</scope>
    <source>
        <strain evidence="3">01-14</strain>
        <tissue evidence="3">Leaf</tissue>
    </source>
</reference>
<proteinExistence type="predicted"/>
<evidence type="ECO:0000256" key="2">
    <source>
        <dbReference type="SAM" id="SignalP"/>
    </source>
</evidence>
<organism evidence="3 4">
    <name type="scientific">Citrus x changshan-huyou</name>
    <dbReference type="NCBI Taxonomy" id="2935761"/>
    <lineage>
        <taxon>Eukaryota</taxon>
        <taxon>Viridiplantae</taxon>
        <taxon>Streptophyta</taxon>
        <taxon>Embryophyta</taxon>
        <taxon>Tracheophyta</taxon>
        <taxon>Spermatophyta</taxon>
        <taxon>Magnoliopsida</taxon>
        <taxon>eudicotyledons</taxon>
        <taxon>Gunneridae</taxon>
        <taxon>Pentapetalae</taxon>
        <taxon>rosids</taxon>
        <taxon>malvids</taxon>
        <taxon>Sapindales</taxon>
        <taxon>Rutaceae</taxon>
        <taxon>Aurantioideae</taxon>
        <taxon>Citrus</taxon>
    </lineage>
</organism>
<keyword evidence="1" id="KW-0812">Transmembrane</keyword>
<evidence type="ECO:0000313" key="4">
    <source>
        <dbReference type="Proteomes" id="UP001428341"/>
    </source>
</evidence>
<dbReference type="Proteomes" id="UP001428341">
    <property type="component" value="Unassembled WGS sequence"/>
</dbReference>
<dbReference type="EMBL" id="JBCGBO010000006">
    <property type="protein sequence ID" value="KAK9194224.1"/>
    <property type="molecule type" value="Genomic_DNA"/>
</dbReference>
<accession>A0AAP0M5W8</accession>
<feature type="signal peptide" evidence="2">
    <location>
        <begin position="1"/>
        <end position="19"/>
    </location>
</feature>
<sequence length="159" mass="18363">MTKLFVVSYLLCSVYLVSGSSTPLGLWHIMNHPYCNSGKWSIDPYCVFEDQSYLSGWKLGSFSFLLLCLMFIGTRNLSVKRGVTTLLFSPFSVSFSRHIRLPQSILERTSEVSCGGLCLDWYYLNASRIQFYILQRNFLQFKGLHLFVSEESYMLYRGV</sequence>
<dbReference type="AlphaFoldDB" id="A0AAP0M5W8"/>
<keyword evidence="2" id="KW-0732">Signal</keyword>
<evidence type="ECO:0000256" key="1">
    <source>
        <dbReference type="SAM" id="Phobius"/>
    </source>
</evidence>
<gene>
    <name evidence="3" type="ORF">WN944_004927</name>
</gene>
<keyword evidence="4" id="KW-1185">Reference proteome</keyword>
<name>A0AAP0M5W8_9ROSI</name>
<comment type="caution">
    <text evidence="3">The sequence shown here is derived from an EMBL/GenBank/DDBJ whole genome shotgun (WGS) entry which is preliminary data.</text>
</comment>
<feature type="chain" id="PRO_5042855672" evidence="2">
    <location>
        <begin position="20"/>
        <end position="159"/>
    </location>
</feature>
<evidence type="ECO:0000313" key="3">
    <source>
        <dbReference type="EMBL" id="KAK9194224.1"/>
    </source>
</evidence>
<feature type="transmembrane region" description="Helical" evidence="1">
    <location>
        <begin position="54"/>
        <end position="72"/>
    </location>
</feature>
<keyword evidence="1" id="KW-0472">Membrane</keyword>
<protein>
    <submittedName>
        <fullName evidence="3">Uncharacterized protein</fullName>
    </submittedName>
</protein>